<evidence type="ECO:0008006" key="3">
    <source>
        <dbReference type="Google" id="ProtNLM"/>
    </source>
</evidence>
<dbReference type="InterPro" id="IPR036583">
    <property type="entry name" value="23S_rRNA_IVS_sf"/>
</dbReference>
<dbReference type="RefSeq" id="WP_218032959.1">
    <property type="nucleotide sequence ID" value="NZ_BKAG01000013.1"/>
</dbReference>
<accession>A0A512M8E3</accession>
<dbReference type="SUPFAM" id="SSF158446">
    <property type="entry name" value="IVS-encoded protein-like"/>
    <property type="match status" value="1"/>
</dbReference>
<dbReference type="AlphaFoldDB" id="A0A512M8E3"/>
<evidence type="ECO:0000313" key="2">
    <source>
        <dbReference type="Proteomes" id="UP000321577"/>
    </source>
</evidence>
<name>A0A512M8E3_9BACT</name>
<dbReference type="NCBIfam" id="TIGR02436">
    <property type="entry name" value="four helix bundle protein"/>
    <property type="match status" value="1"/>
</dbReference>
<dbReference type="Pfam" id="PF05635">
    <property type="entry name" value="23S_rRNA_IVP"/>
    <property type="match status" value="1"/>
</dbReference>
<gene>
    <name evidence="1" type="ORF">BGE01nite_22830</name>
</gene>
<protein>
    <recommendedName>
        <fullName evidence="3">Four helix bundle protein</fullName>
    </recommendedName>
</protein>
<dbReference type="InterPro" id="IPR012657">
    <property type="entry name" value="23S_rRNA-intervening_sequence"/>
</dbReference>
<reference evidence="1 2" key="1">
    <citation type="submission" date="2019-07" db="EMBL/GenBank/DDBJ databases">
        <title>Whole genome shotgun sequence of Brevifollis gellanilyticus NBRC 108608.</title>
        <authorList>
            <person name="Hosoyama A."/>
            <person name="Uohara A."/>
            <person name="Ohji S."/>
            <person name="Ichikawa N."/>
        </authorList>
    </citation>
    <scope>NUCLEOTIDE SEQUENCE [LARGE SCALE GENOMIC DNA]</scope>
    <source>
        <strain evidence="1 2">NBRC 108608</strain>
    </source>
</reference>
<dbReference type="Proteomes" id="UP000321577">
    <property type="component" value="Unassembled WGS sequence"/>
</dbReference>
<dbReference type="PANTHER" id="PTHR38471:SF2">
    <property type="entry name" value="FOUR HELIX BUNDLE PROTEIN"/>
    <property type="match status" value="1"/>
</dbReference>
<sequence length="126" mass="14373">MTKLTPMSANSDKPFDLEERTAVFGEQVIDFAKEIPKNEVTKPLISQIVRSGTSVGANYVEADDAVSNKEFRNKIATCKKEARETKHWCRMIVRAAPEMREKAKPLWQEAKELHLIFAAIHRSRSE</sequence>
<dbReference type="PANTHER" id="PTHR38471">
    <property type="entry name" value="FOUR HELIX BUNDLE PROTEIN"/>
    <property type="match status" value="1"/>
</dbReference>
<proteinExistence type="predicted"/>
<comment type="caution">
    <text evidence="1">The sequence shown here is derived from an EMBL/GenBank/DDBJ whole genome shotgun (WGS) entry which is preliminary data.</text>
</comment>
<dbReference type="Gene3D" id="1.20.1440.60">
    <property type="entry name" value="23S rRNA-intervening sequence"/>
    <property type="match status" value="1"/>
</dbReference>
<keyword evidence="2" id="KW-1185">Reference proteome</keyword>
<dbReference type="PIRSF" id="PIRSF035652">
    <property type="entry name" value="CHP02436"/>
    <property type="match status" value="1"/>
</dbReference>
<evidence type="ECO:0000313" key="1">
    <source>
        <dbReference type="EMBL" id="GEP42992.1"/>
    </source>
</evidence>
<dbReference type="EMBL" id="BKAG01000013">
    <property type="protein sequence ID" value="GEP42992.1"/>
    <property type="molecule type" value="Genomic_DNA"/>
</dbReference>
<organism evidence="1 2">
    <name type="scientific">Brevifollis gellanilyticus</name>
    <dbReference type="NCBI Taxonomy" id="748831"/>
    <lineage>
        <taxon>Bacteria</taxon>
        <taxon>Pseudomonadati</taxon>
        <taxon>Verrucomicrobiota</taxon>
        <taxon>Verrucomicrobiia</taxon>
        <taxon>Verrucomicrobiales</taxon>
        <taxon>Verrucomicrobiaceae</taxon>
    </lineage>
</organism>